<keyword evidence="8" id="KW-1185">Reference proteome</keyword>
<dbReference type="Proteomes" id="UP000616779">
    <property type="component" value="Unassembled WGS sequence"/>
</dbReference>
<dbReference type="SUPFAM" id="SSF46689">
    <property type="entry name" value="Homeodomain-like"/>
    <property type="match status" value="2"/>
</dbReference>
<dbReference type="InterPro" id="IPR011006">
    <property type="entry name" value="CheY-like_superfamily"/>
</dbReference>
<dbReference type="EMBL" id="WHOA01000248">
    <property type="protein sequence ID" value="NOU76825.1"/>
    <property type="molecule type" value="Genomic_DNA"/>
</dbReference>
<evidence type="ECO:0000256" key="3">
    <source>
        <dbReference type="ARBA" id="ARBA00023163"/>
    </source>
</evidence>
<dbReference type="InterPro" id="IPR001789">
    <property type="entry name" value="Sig_transdc_resp-reg_receiver"/>
</dbReference>
<evidence type="ECO:0000313" key="7">
    <source>
        <dbReference type="EMBL" id="NOU76825.1"/>
    </source>
</evidence>
<sequence length="516" mass="60691">MFNVLIVDDEKFERDGIKYLLSKYNFNVIVTEAQNGKEALDYLLHHEVDVLITDIRMPIMDGISLVKSLRKHNESLKIVISSAYGEFEYAKKAIELGVEHYILKPVDIEEFIDVIRKVFSSCEAGRMEKERREKLLAGYHRSIKYEKEKIMLDLIHRASVDVPMKTRMRQSDFDYQYNCFQLILIQVNFKIFDLVAYRLENDLRIMIQTQYDHVNLNEYQSVILLKSHYMLAHSELLEIGNRIQQFFTNNDLTAAWIVFGRSVNNIEDLHDAYMDMETMLDYHLFGHGEGSLLFVDQFYVKEEQPSSIMNRDLEDIKGLIRFRNLKEGKRRISMFFDELQEGNHFSSIYVKHLCVEIIKEICANYPIHAHKFQSVIRDVYLIRTPADIKKIIYTLLENEDSDTTNDNIDQNRKVIQEVVDLIAKQYNQDICLDTIASGVHLSPSYLSHLFKKETGENMVKYITSIRLKEASHYLRNTNMKIVDISKEVGFSNLPYFCTLFKNYYGLTPAKYRERVE</sequence>
<dbReference type="PROSITE" id="PS01124">
    <property type="entry name" value="HTH_ARAC_FAMILY_2"/>
    <property type="match status" value="1"/>
</dbReference>
<proteinExistence type="predicted"/>
<protein>
    <submittedName>
        <fullName evidence="7">Response regulator</fullName>
    </submittedName>
</protein>
<evidence type="ECO:0000259" key="5">
    <source>
        <dbReference type="PROSITE" id="PS01124"/>
    </source>
</evidence>
<keyword evidence="2" id="KW-0238">DNA-binding</keyword>
<name>A0ABX1Y7B6_9BACL</name>
<dbReference type="SUPFAM" id="SSF52172">
    <property type="entry name" value="CheY-like"/>
    <property type="match status" value="1"/>
</dbReference>
<dbReference type="PROSITE" id="PS50110">
    <property type="entry name" value="RESPONSE_REGULATORY"/>
    <property type="match status" value="1"/>
</dbReference>
<feature type="domain" description="HTH araC/xylS-type" evidence="5">
    <location>
        <begin position="416"/>
        <end position="514"/>
    </location>
</feature>
<dbReference type="SMART" id="SM00448">
    <property type="entry name" value="REC"/>
    <property type="match status" value="1"/>
</dbReference>
<keyword evidence="3" id="KW-0804">Transcription</keyword>
<dbReference type="Pfam" id="PF00072">
    <property type="entry name" value="Response_reg"/>
    <property type="match status" value="1"/>
</dbReference>
<evidence type="ECO:0000256" key="2">
    <source>
        <dbReference type="ARBA" id="ARBA00023125"/>
    </source>
</evidence>
<keyword evidence="1" id="KW-0805">Transcription regulation</keyword>
<feature type="domain" description="Response regulatory" evidence="6">
    <location>
        <begin position="3"/>
        <end position="119"/>
    </location>
</feature>
<evidence type="ECO:0000256" key="4">
    <source>
        <dbReference type="PROSITE-ProRule" id="PRU00169"/>
    </source>
</evidence>
<dbReference type="SMART" id="SM00342">
    <property type="entry name" value="HTH_ARAC"/>
    <property type="match status" value="1"/>
</dbReference>
<evidence type="ECO:0000313" key="8">
    <source>
        <dbReference type="Proteomes" id="UP000616779"/>
    </source>
</evidence>
<dbReference type="Gene3D" id="3.40.50.2300">
    <property type="match status" value="1"/>
</dbReference>
<accession>A0ABX1Y7B6</accession>
<organism evidence="7 8">
    <name type="scientific">Paenibacillus phytorum</name>
    <dbReference type="NCBI Taxonomy" id="2654977"/>
    <lineage>
        <taxon>Bacteria</taxon>
        <taxon>Bacillati</taxon>
        <taxon>Bacillota</taxon>
        <taxon>Bacilli</taxon>
        <taxon>Bacillales</taxon>
        <taxon>Paenibacillaceae</taxon>
        <taxon>Paenibacillus</taxon>
    </lineage>
</organism>
<dbReference type="PANTHER" id="PTHR43280:SF2">
    <property type="entry name" value="HTH-TYPE TRANSCRIPTIONAL REGULATOR EXSA"/>
    <property type="match status" value="1"/>
</dbReference>
<dbReference type="InterPro" id="IPR020449">
    <property type="entry name" value="Tscrpt_reg_AraC-type_HTH"/>
</dbReference>
<dbReference type="PRINTS" id="PR00032">
    <property type="entry name" value="HTHARAC"/>
</dbReference>
<dbReference type="Pfam" id="PF12833">
    <property type="entry name" value="HTH_18"/>
    <property type="match status" value="1"/>
</dbReference>
<dbReference type="InterPro" id="IPR018060">
    <property type="entry name" value="HTH_AraC"/>
</dbReference>
<evidence type="ECO:0000259" key="6">
    <source>
        <dbReference type="PROSITE" id="PS50110"/>
    </source>
</evidence>
<dbReference type="RefSeq" id="WP_171649365.1">
    <property type="nucleotide sequence ID" value="NZ_WHOA01000248.1"/>
</dbReference>
<keyword evidence="4" id="KW-0597">Phosphoprotein</keyword>
<comment type="caution">
    <text evidence="7">The sequence shown here is derived from an EMBL/GenBank/DDBJ whole genome shotgun (WGS) entry which is preliminary data.</text>
</comment>
<reference evidence="7 8" key="1">
    <citation type="submission" date="2019-10" db="EMBL/GenBank/DDBJ databases">
        <title>Description of Paenibacillus terrestris sp. nov.</title>
        <authorList>
            <person name="Carlier A."/>
            <person name="Qi S."/>
        </authorList>
    </citation>
    <scope>NUCLEOTIDE SEQUENCE [LARGE SCALE GENOMIC DNA]</scope>
    <source>
        <strain evidence="7 8">LMG 31458</strain>
    </source>
</reference>
<dbReference type="Gene3D" id="1.10.10.60">
    <property type="entry name" value="Homeodomain-like"/>
    <property type="match status" value="2"/>
</dbReference>
<feature type="modified residue" description="4-aspartylphosphate" evidence="4">
    <location>
        <position position="54"/>
    </location>
</feature>
<gene>
    <name evidence="7" type="ORF">GC098_36620</name>
</gene>
<dbReference type="InterPro" id="IPR009057">
    <property type="entry name" value="Homeodomain-like_sf"/>
</dbReference>
<dbReference type="CDD" id="cd17536">
    <property type="entry name" value="REC_YesN-like"/>
    <property type="match status" value="1"/>
</dbReference>
<dbReference type="PANTHER" id="PTHR43280">
    <property type="entry name" value="ARAC-FAMILY TRANSCRIPTIONAL REGULATOR"/>
    <property type="match status" value="1"/>
</dbReference>
<evidence type="ECO:0000256" key="1">
    <source>
        <dbReference type="ARBA" id="ARBA00023015"/>
    </source>
</evidence>